<evidence type="ECO:0000256" key="3">
    <source>
        <dbReference type="PROSITE-ProRule" id="PRU00339"/>
    </source>
</evidence>
<proteinExistence type="predicted"/>
<keyword evidence="1" id="KW-0677">Repeat</keyword>
<dbReference type="Pfam" id="PF07719">
    <property type="entry name" value="TPR_2"/>
    <property type="match status" value="1"/>
</dbReference>
<accession>A0ABW5DXW4</accession>
<dbReference type="InterPro" id="IPR011990">
    <property type="entry name" value="TPR-like_helical_dom_sf"/>
</dbReference>
<protein>
    <submittedName>
        <fullName evidence="5">Tetratricopeptide repeat protein</fullName>
    </submittedName>
</protein>
<name>A0ABW5DXW4_9BACT</name>
<organism evidence="5 6">
    <name type="scientific">Rubritalea spongiae</name>
    <dbReference type="NCBI Taxonomy" id="430797"/>
    <lineage>
        <taxon>Bacteria</taxon>
        <taxon>Pseudomonadati</taxon>
        <taxon>Verrucomicrobiota</taxon>
        <taxon>Verrucomicrobiia</taxon>
        <taxon>Verrucomicrobiales</taxon>
        <taxon>Rubritaleaceae</taxon>
        <taxon>Rubritalea</taxon>
    </lineage>
</organism>
<dbReference type="PROSITE" id="PS50005">
    <property type="entry name" value="TPR"/>
    <property type="match status" value="1"/>
</dbReference>
<feature type="repeat" description="TPR" evidence="3">
    <location>
        <begin position="372"/>
        <end position="405"/>
    </location>
</feature>
<comment type="caution">
    <text evidence="5">The sequence shown here is derived from an EMBL/GenBank/DDBJ whole genome shotgun (WGS) entry which is preliminary data.</text>
</comment>
<dbReference type="InterPro" id="IPR013105">
    <property type="entry name" value="TPR_2"/>
</dbReference>
<evidence type="ECO:0000313" key="6">
    <source>
        <dbReference type="Proteomes" id="UP001597297"/>
    </source>
</evidence>
<keyword evidence="2 3" id="KW-0802">TPR repeat</keyword>
<dbReference type="SUPFAM" id="SSF48452">
    <property type="entry name" value="TPR-like"/>
    <property type="match status" value="1"/>
</dbReference>
<gene>
    <name evidence="5" type="ORF">ACFSQZ_01640</name>
</gene>
<dbReference type="Gene3D" id="1.25.40.10">
    <property type="entry name" value="Tetratricopeptide repeat domain"/>
    <property type="match status" value="2"/>
</dbReference>
<dbReference type="InterPro" id="IPR019734">
    <property type="entry name" value="TPR_rpt"/>
</dbReference>
<sequence>MNPVDRPSVSKPSVKPGDRPSASRPSRPATRPSVKPGDSHYSKPSLGIDGRPLQNRPGGGASERPSVRPKPGDGIASRPSPPGAGGSGNRPKPGNRPSSGKPINKPPIGDRVSGVGKPGLPKWDNRPGVGHRPGRGGNVNVGNKVDVNFSRNVNWSVDSRHWGGRPWWGAGSYYPWHGGHWHYGYHYRPYYYPAGRAIAWGLVGWGLGNLIFDCGYYHYFNPYPTQTVVVYTDGGQSSNLSYAEPVGVSAEQTVEQRSDMSQEESDTMAKKASDAFEAARVAFKSKDYVTASKKTDEAISYDPGDTVQHEFKGLCLFALQKYADAASVLNSVLAGSPGWGWETMIGQYDSSATYEAQLRALEDYAKKSPKAAEAQFLLGYHYMTAGHLDEASEAFAKCVELQPRDQVAQQLLELTENSTTGDGDDSDLPTDSKKEYNPPPLDSMHGKWTAKTPEGTIVLIISDDDKFVWSYDDGKKPFKMEGGASMDEGLLVLSDDDSQIVAAVEMKDDSTLNFIVAGGAEGDPGVDFNKS</sequence>
<feature type="region of interest" description="Disordered" evidence="4">
    <location>
        <begin position="414"/>
        <end position="448"/>
    </location>
</feature>
<dbReference type="EMBL" id="JBHUJC010000003">
    <property type="protein sequence ID" value="MFD2275157.1"/>
    <property type="molecule type" value="Genomic_DNA"/>
</dbReference>
<evidence type="ECO:0000256" key="2">
    <source>
        <dbReference type="ARBA" id="ARBA00022803"/>
    </source>
</evidence>
<evidence type="ECO:0000256" key="4">
    <source>
        <dbReference type="SAM" id="MobiDB-lite"/>
    </source>
</evidence>
<dbReference type="RefSeq" id="WP_377094901.1">
    <property type="nucleotide sequence ID" value="NZ_JBHSJM010000001.1"/>
</dbReference>
<feature type="region of interest" description="Disordered" evidence="4">
    <location>
        <begin position="1"/>
        <end position="143"/>
    </location>
</feature>
<dbReference type="SMART" id="SM00028">
    <property type="entry name" value="TPR"/>
    <property type="match status" value="3"/>
</dbReference>
<evidence type="ECO:0000313" key="5">
    <source>
        <dbReference type="EMBL" id="MFD2275157.1"/>
    </source>
</evidence>
<reference evidence="6" key="1">
    <citation type="journal article" date="2019" name="Int. J. Syst. Evol. Microbiol.">
        <title>The Global Catalogue of Microorganisms (GCM) 10K type strain sequencing project: providing services to taxonomists for standard genome sequencing and annotation.</title>
        <authorList>
            <consortium name="The Broad Institute Genomics Platform"/>
            <consortium name="The Broad Institute Genome Sequencing Center for Infectious Disease"/>
            <person name="Wu L."/>
            <person name="Ma J."/>
        </authorList>
    </citation>
    <scope>NUCLEOTIDE SEQUENCE [LARGE SCALE GENOMIC DNA]</scope>
    <source>
        <strain evidence="6">JCM 16545</strain>
    </source>
</reference>
<evidence type="ECO:0000256" key="1">
    <source>
        <dbReference type="ARBA" id="ARBA00022737"/>
    </source>
</evidence>
<keyword evidence="6" id="KW-1185">Reference proteome</keyword>
<dbReference type="Proteomes" id="UP001597297">
    <property type="component" value="Unassembled WGS sequence"/>
</dbReference>